<gene>
    <name evidence="2" type="ORF">SCHPADRAFT_849098</name>
</gene>
<feature type="region of interest" description="Disordered" evidence="1">
    <location>
        <begin position="115"/>
        <end position="166"/>
    </location>
</feature>
<dbReference type="PANTHER" id="PTHR28589:SF1">
    <property type="entry name" value="SMALL RIBOSOMAL SUBUNIT PROTEIN MS34"/>
    <property type="match status" value="1"/>
</dbReference>
<dbReference type="AlphaFoldDB" id="A0A0H2RVT9"/>
<feature type="compositionally biased region" description="Basic and acidic residues" evidence="1">
    <location>
        <begin position="157"/>
        <end position="166"/>
    </location>
</feature>
<feature type="compositionally biased region" description="Low complexity" evidence="1">
    <location>
        <begin position="123"/>
        <end position="142"/>
    </location>
</feature>
<keyword evidence="3" id="KW-1185">Reference proteome</keyword>
<evidence type="ECO:0000313" key="2">
    <source>
        <dbReference type="EMBL" id="KLO15747.1"/>
    </source>
</evidence>
<evidence type="ECO:0000313" key="3">
    <source>
        <dbReference type="Proteomes" id="UP000053477"/>
    </source>
</evidence>
<dbReference type="GO" id="GO:0005739">
    <property type="term" value="C:mitochondrion"/>
    <property type="evidence" value="ECO:0007669"/>
    <property type="project" value="InterPro"/>
</dbReference>
<dbReference type="EMBL" id="KQ085925">
    <property type="protein sequence ID" value="KLO15747.1"/>
    <property type="molecule type" value="Genomic_DNA"/>
</dbReference>
<dbReference type="OrthoDB" id="16434at2759"/>
<reference evidence="2 3" key="1">
    <citation type="submission" date="2015-04" db="EMBL/GenBank/DDBJ databases">
        <title>Complete genome sequence of Schizopora paradoxa KUC8140, a cosmopolitan wood degrader in East Asia.</title>
        <authorList>
            <consortium name="DOE Joint Genome Institute"/>
            <person name="Min B."/>
            <person name="Park H."/>
            <person name="Jang Y."/>
            <person name="Kim J.-J."/>
            <person name="Kim K.H."/>
            <person name="Pangilinan J."/>
            <person name="Lipzen A."/>
            <person name="Riley R."/>
            <person name="Grigoriev I.V."/>
            <person name="Spatafora J.W."/>
            <person name="Choi I.-G."/>
        </authorList>
    </citation>
    <scope>NUCLEOTIDE SEQUENCE [LARGE SCALE GENOMIC DNA]</scope>
    <source>
        <strain evidence="2 3">KUC8140</strain>
    </source>
</reference>
<sequence length="166" mass="18303">MSRSLASSLPPALKKLIPQTTATQLSLQPRNLYETLSRLPKDGVGSRVYQTRWQSKKIGGSYYEVTRVSLKDEGKHGKAWGRLVWKGRPVNEEERIRGALKYRWDVGISRGIGMKASAPAELKSTSPSLKSASSPSNPSSPKVSKRPETRNTLPGTSDKKPVKQTT</sequence>
<dbReference type="PANTHER" id="PTHR28589">
    <property type="entry name" value="28S RIBOSOMAL PROTEIN S34, MITOCHONDRIAL"/>
    <property type="match status" value="1"/>
</dbReference>
<dbReference type="InParanoid" id="A0A0H2RVT9"/>
<protein>
    <submittedName>
        <fullName evidence="2">Uncharacterized protein</fullName>
    </submittedName>
</protein>
<name>A0A0H2RVT9_9AGAM</name>
<dbReference type="Pfam" id="PF16053">
    <property type="entry name" value="MRP-S34"/>
    <property type="match status" value="1"/>
</dbReference>
<evidence type="ECO:0000256" key="1">
    <source>
        <dbReference type="SAM" id="MobiDB-lite"/>
    </source>
</evidence>
<proteinExistence type="predicted"/>
<dbReference type="Proteomes" id="UP000053477">
    <property type="component" value="Unassembled WGS sequence"/>
</dbReference>
<dbReference type="GO" id="GO:0003735">
    <property type="term" value="F:structural constituent of ribosome"/>
    <property type="evidence" value="ECO:0007669"/>
    <property type="project" value="InterPro"/>
</dbReference>
<organism evidence="2 3">
    <name type="scientific">Schizopora paradoxa</name>
    <dbReference type="NCBI Taxonomy" id="27342"/>
    <lineage>
        <taxon>Eukaryota</taxon>
        <taxon>Fungi</taxon>
        <taxon>Dikarya</taxon>
        <taxon>Basidiomycota</taxon>
        <taxon>Agaricomycotina</taxon>
        <taxon>Agaricomycetes</taxon>
        <taxon>Hymenochaetales</taxon>
        <taxon>Schizoporaceae</taxon>
        <taxon>Schizopora</taxon>
    </lineage>
</organism>
<accession>A0A0H2RVT9</accession>
<dbReference type="InterPro" id="IPR032053">
    <property type="entry name" value="Ribosomal_mS34"/>
</dbReference>